<organism evidence="2">
    <name type="scientific">Drosophila rhopaloa</name>
    <name type="common">Fruit fly</name>
    <dbReference type="NCBI Taxonomy" id="1041015"/>
    <lineage>
        <taxon>Eukaryota</taxon>
        <taxon>Metazoa</taxon>
        <taxon>Ecdysozoa</taxon>
        <taxon>Arthropoda</taxon>
        <taxon>Hexapoda</taxon>
        <taxon>Insecta</taxon>
        <taxon>Pterygota</taxon>
        <taxon>Neoptera</taxon>
        <taxon>Endopterygota</taxon>
        <taxon>Diptera</taxon>
        <taxon>Brachycera</taxon>
        <taxon>Muscomorpha</taxon>
        <taxon>Ephydroidea</taxon>
        <taxon>Drosophilidae</taxon>
        <taxon>Drosophila</taxon>
        <taxon>Sophophora</taxon>
    </lineage>
</organism>
<keyword evidence="1" id="KW-0812">Transmembrane</keyword>
<feature type="transmembrane region" description="Helical" evidence="1">
    <location>
        <begin position="87"/>
        <end position="106"/>
    </location>
</feature>
<dbReference type="OrthoDB" id="7852619at2759"/>
<evidence type="ECO:0000256" key="1">
    <source>
        <dbReference type="SAM" id="Phobius"/>
    </source>
</evidence>
<feature type="transmembrane region" description="Helical" evidence="1">
    <location>
        <begin position="407"/>
        <end position="432"/>
    </location>
</feature>
<sequence length="448" mass="53185">MARLRFIFNIVKVLRFPLHFFGLLQLRFSKSRKLYQQKANLCRFVPAIFISLILLLHRTVSSHWEKESQLVNSLNIEKRSLRSKTELWSENFTSLCFFLTLLWSLVKKDQLWKLINEAQLAYKNLKSLLGKHLILQCSWLIFIYAVFLLLLLTVFGMQILVFNWPKMNGEPKTITLADLFQMTNFIMGLPRIMFVLIMALHVLYHLMNAGWLQSLRELRLQRNLKLFQFQIHNIFSIQKRINILAGHYFRMSYICYLCIVAFRIAEFLQSFRFDSNEFVQQQKSQEDLEDEAIWDGQENLTTPTNPLMKSLLILSWHLALWMLLLAAAYLQQEEYLNLMKKSWNFKSDENGCEMREFLDGNKWKGVAFKELDILDIMFFSGICICDRQRDSICFMSDRLRKKNSTHLNLDIIAGHLKLILNILTFAGIIYFVQQMEVRQLHKYLKQES</sequence>
<dbReference type="RefSeq" id="XP_016969404.1">
    <property type="nucleotide sequence ID" value="XM_017113915.1"/>
</dbReference>
<evidence type="ECO:0000313" key="2">
    <source>
        <dbReference type="RefSeq" id="XP_016969404.1"/>
    </source>
</evidence>
<reference evidence="2" key="1">
    <citation type="submission" date="2025-08" db="UniProtKB">
        <authorList>
            <consortium name="RefSeq"/>
        </authorList>
    </citation>
    <scope>IDENTIFICATION</scope>
</reference>
<protein>
    <submittedName>
        <fullName evidence="2">Uncharacterized protein LOC108037363</fullName>
    </submittedName>
</protein>
<feature type="transmembrane region" description="Helical" evidence="1">
    <location>
        <begin position="311"/>
        <end position="330"/>
    </location>
</feature>
<accession>A0A6P4DZ78</accession>
<feature type="transmembrane region" description="Helical" evidence="1">
    <location>
        <begin position="40"/>
        <end position="60"/>
    </location>
</feature>
<proteinExistence type="predicted"/>
<gene>
    <name evidence="2" type="primary">LOC108037363</name>
</gene>
<feature type="transmembrane region" description="Helical" evidence="1">
    <location>
        <begin position="248"/>
        <end position="265"/>
    </location>
</feature>
<dbReference type="AlphaFoldDB" id="A0A6P4DZ78"/>
<name>A0A6P4DZ78_DRORH</name>
<dbReference type="RefSeq" id="XP_016969404.2">
    <property type="nucleotide sequence ID" value="XM_017113915.2"/>
</dbReference>
<keyword evidence="1" id="KW-1133">Transmembrane helix</keyword>
<feature type="transmembrane region" description="Helical" evidence="1">
    <location>
        <begin position="133"/>
        <end position="161"/>
    </location>
</feature>
<keyword evidence="1" id="KW-0472">Membrane</keyword>
<feature type="transmembrane region" description="Helical" evidence="1">
    <location>
        <begin position="192"/>
        <end position="212"/>
    </location>
</feature>